<evidence type="ECO:0000256" key="10">
    <source>
        <dbReference type="SAM" id="Phobius"/>
    </source>
</evidence>
<dbReference type="Proteomes" id="UP000700334">
    <property type="component" value="Unassembled WGS sequence"/>
</dbReference>
<keyword evidence="12" id="KW-1185">Reference proteome</keyword>
<comment type="subcellular location">
    <subcellularLocation>
        <location evidence="1">Cell membrane</location>
        <topology evidence="1">Single-pass type II membrane protein</topology>
    </subcellularLocation>
</comment>
<keyword evidence="6 10" id="KW-0472">Membrane</keyword>
<keyword evidence="9" id="KW-0325">Glycoprotein</keyword>
<proteinExistence type="predicted"/>
<keyword evidence="7" id="KW-1015">Disulfide bond</keyword>
<evidence type="ECO:0000256" key="4">
    <source>
        <dbReference type="ARBA" id="ARBA00022968"/>
    </source>
</evidence>
<dbReference type="OrthoDB" id="10059571at2759"/>
<reference evidence="11" key="1">
    <citation type="journal article" date="2021" name="Evol. Appl.">
        <title>The genome of the Pyrenean desman and the effects of bottlenecks and inbreeding on the genomic landscape of an endangered species.</title>
        <authorList>
            <person name="Escoda L."/>
            <person name="Castresana J."/>
        </authorList>
    </citation>
    <scope>NUCLEOTIDE SEQUENCE</scope>
    <source>
        <strain evidence="11">IBE-C5619</strain>
    </source>
</reference>
<keyword evidence="3 10" id="KW-0812">Transmembrane</keyword>
<feature type="non-terminal residue" evidence="11">
    <location>
        <position position="417"/>
    </location>
</feature>
<comment type="caution">
    <text evidence="11">The sequence shown here is derived from an EMBL/GenBank/DDBJ whole genome shotgun (WGS) entry which is preliminary data.</text>
</comment>
<accession>A0A8J5ZGF7</accession>
<keyword evidence="8" id="KW-0675">Receptor</keyword>
<keyword evidence="4" id="KW-0735">Signal-anchor</keyword>
<dbReference type="SUPFAM" id="SSF56436">
    <property type="entry name" value="C-type lectin-like"/>
    <property type="match status" value="2"/>
</dbReference>
<dbReference type="GO" id="GO:0030545">
    <property type="term" value="F:signaling receptor regulator activity"/>
    <property type="evidence" value="ECO:0007669"/>
    <property type="project" value="InterPro"/>
</dbReference>
<feature type="transmembrane region" description="Helical" evidence="10">
    <location>
        <begin position="16"/>
        <end position="34"/>
    </location>
</feature>
<dbReference type="PANTHER" id="PTHR47647">
    <property type="entry name" value="C-TYPE LECTIN DOMAIN FAMILY 12 MEMBER B"/>
    <property type="match status" value="1"/>
</dbReference>
<dbReference type="AlphaFoldDB" id="A0A8J5ZGF7"/>
<dbReference type="EMBL" id="JAGFMF010012267">
    <property type="protein sequence ID" value="KAG8505199.1"/>
    <property type="molecule type" value="Genomic_DNA"/>
</dbReference>
<dbReference type="InterPro" id="IPR042916">
    <property type="entry name" value="CLEC12A/B"/>
</dbReference>
<dbReference type="Gene3D" id="3.10.100.10">
    <property type="entry name" value="Mannose-Binding Protein A, subunit A"/>
    <property type="match status" value="2"/>
</dbReference>
<name>A0A8J5ZGF7_GALPY</name>
<protein>
    <submittedName>
        <fullName evidence="11">C-type lectin domain family 12 member A</fullName>
    </submittedName>
</protein>
<gene>
    <name evidence="11" type="ORF">J0S82_000308</name>
</gene>
<sequence length="417" mass="46654">CDVCKGKCWLFEGLKFLIFYLFCFGVYITHNMQMGELEKLRSFKEDLVRNLSLQLTQNMNCSVKNRHLSVTLQEMATKLCRQLCLTKPEHRCKPCPYGWWWHEDRCYLLSSWSTTWEKSVKECQHLKASLLTVTNRSVLARLRAPWCPCSSDPAGLTATQTVTHKDYFPRTPVSGGARGGTPSQLQPWAHARSLLGRSSVAPAKTLALWTVLCVGTCDTLNTVFFFIPCQALFALPSMSEEVTFVDLNFQDSSKTENVKDLGKCGIKGYTSIKCRLISIPLTTPHRSSLMAPGHLDAPTLPVCSDPSHFYVSVENTDSSLPVSISAAFKPSLGASPLEGIPVLRSFLPGASSGPRRRLDGTVTRAAEHRCKPCPKGWRWHEDRCYLLSSWSTTWEKSAKECQHLKASLLTVTNRSVL</sequence>
<evidence type="ECO:0000313" key="11">
    <source>
        <dbReference type="EMBL" id="KAG8505199.1"/>
    </source>
</evidence>
<keyword evidence="2" id="KW-1003">Cell membrane</keyword>
<evidence type="ECO:0000256" key="2">
    <source>
        <dbReference type="ARBA" id="ARBA00022475"/>
    </source>
</evidence>
<dbReference type="GO" id="GO:0005886">
    <property type="term" value="C:plasma membrane"/>
    <property type="evidence" value="ECO:0007669"/>
    <property type="project" value="UniProtKB-SubCell"/>
</dbReference>
<evidence type="ECO:0000256" key="6">
    <source>
        <dbReference type="ARBA" id="ARBA00023136"/>
    </source>
</evidence>
<evidence type="ECO:0000256" key="3">
    <source>
        <dbReference type="ARBA" id="ARBA00022692"/>
    </source>
</evidence>
<evidence type="ECO:0000256" key="5">
    <source>
        <dbReference type="ARBA" id="ARBA00022989"/>
    </source>
</evidence>
<feature type="non-terminal residue" evidence="11">
    <location>
        <position position="1"/>
    </location>
</feature>
<keyword evidence="5 10" id="KW-1133">Transmembrane helix</keyword>
<evidence type="ECO:0000256" key="8">
    <source>
        <dbReference type="ARBA" id="ARBA00023170"/>
    </source>
</evidence>
<dbReference type="PANTHER" id="PTHR47647:SF2">
    <property type="entry name" value="C-TYPE LECTIN DOMAIN FAMILY 12 MEMBER A"/>
    <property type="match status" value="1"/>
</dbReference>
<dbReference type="InterPro" id="IPR016187">
    <property type="entry name" value="CTDL_fold"/>
</dbReference>
<evidence type="ECO:0000313" key="12">
    <source>
        <dbReference type="Proteomes" id="UP000700334"/>
    </source>
</evidence>
<organism evidence="11 12">
    <name type="scientific">Galemys pyrenaicus</name>
    <name type="common">Iberian desman</name>
    <name type="synonym">Pyrenean desman</name>
    <dbReference type="NCBI Taxonomy" id="202257"/>
    <lineage>
        <taxon>Eukaryota</taxon>
        <taxon>Metazoa</taxon>
        <taxon>Chordata</taxon>
        <taxon>Craniata</taxon>
        <taxon>Vertebrata</taxon>
        <taxon>Euteleostomi</taxon>
        <taxon>Mammalia</taxon>
        <taxon>Eutheria</taxon>
        <taxon>Laurasiatheria</taxon>
        <taxon>Eulipotyphla</taxon>
        <taxon>Talpidae</taxon>
        <taxon>Galemys</taxon>
    </lineage>
</organism>
<dbReference type="InterPro" id="IPR016186">
    <property type="entry name" value="C-type_lectin-like/link_sf"/>
</dbReference>
<evidence type="ECO:0000256" key="9">
    <source>
        <dbReference type="ARBA" id="ARBA00023180"/>
    </source>
</evidence>
<evidence type="ECO:0000256" key="7">
    <source>
        <dbReference type="ARBA" id="ARBA00023157"/>
    </source>
</evidence>
<evidence type="ECO:0000256" key="1">
    <source>
        <dbReference type="ARBA" id="ARBA00004401"/>
    </source>
</evidence>